<gene>
    <name evidence="4" type="ORF">SAMN06265371_101219</name>
</gene>
<feature type="signal peptide" evidence="2">
    <location>
        <begin position="1"/>
        <end position="18"/>
    </location>
</feature>
<evidence type="ECO:0000313" key="5">
    <source>
        <dbReference type="Proteomes" id="UP000198384"/>
    </source>
</evidence>
<dbReference type="NCBIfam" id="TIGR04183">
    <property type="entry name" value="Por_Secre_tail"/>
    <property type="match status" value="1"/>
</dbReference>
<dbReference type="InterPro" id="IPR032675">
    <property type="entry name" value="LRR_dom_sf"/>
</dbReference>
<evidence type="ECO:0000256" key="1">
    <source>
        <dbReference type="ARBA" id="ARBA00022729"/>
    </source>
</evidence>
<keyword evidence="1 2" id="KW-0732">Signal</keyword>
<dbReference type="Pfam" id="PF13306">
    <property type="entry name" value="LRR_5"/>
    <property type="match status" value="1"/>
</dbReference>
<dbReference type="PANTHER" id="PTHR45661:SF3">
    <property type="entry name" value="IG-LIKE DOMAIN-CONTAINING PROTEIN"/>
    <property type="match status" value="1"/>
</dbReference>
<dbReference type="InterPro" id="IPR026444">
    <property type="entry name" value="Secre_tail"/>
</dbReference>
<accession>A0A238VCC0</accession>
<proteinExistence type="predicted"/>
<dbReference type="AlphaFoldDB" id="A0A238VCC0"/>
<dbReference type="OrthoDB" id="1824882at2"/>
<dbReference type="EMBL" id="FZNT01000001">
    <property type="protein sequence ID" value="SNR32042.1"/>
    <property type="molecule type" value="Genomic_DNA"/>
</dbReference>
<dbReference type="SUPFAM" id="SSF52058">
    <property type="entry name" value="L domain-like"/>
    <property type="match status" value="1"/>
</dbReference>
<dbReference type="RefSeq" id="WP_089379887.1">
    <property type="nucleotide sequence ID" value="NZ_FZNT01000001.1"/>
</dbReference>
<dbReference type="Pfam" id="PF18962">
    <property type="entry name" value="Por_Secre_tail"/>
    <property type="match status" value="1"/>
</dbReference>
<evidence type="ECO:0000256" key="2">
    <source>
        <dbReference type="SAM" id="SignalP"/>
    </source>
</evidence>
<sequence>MKKLLLFVTLISFSFIQAQTFTIDNINYEVIPSTTNVKVTGLASPVTDMVIPETVNNSSIDYTVTMIDDNAFEDKIDLSSAVIPNSVTSIGANAFKGCLFMTSLDIGDSVTSIGNDAFQSCASLTTIDLPNSLKTIGDRAFEYNGLLSLAIPNSVETIGSYAFYGSDVLASISIGNSVTSIDVFAFGVQALNSTLTSVSCAIPSPLTINANVFSNRNLSACNLIVLSSSLSAYQTADVWKDFNTINGTLSVENVLLQNEISFYPNPIQNELFIDVKGLNNAKLEVINVQGKQQFNHVLRKINTINTSNLSTGIYFIKVTSDEGTISKKIIKN</sequence>
<evidence type="ECO:0000259" key="3">
    <source>
        <dbReference type="Pfam" id="PF18962"/>
    </source>
</evidence>
<name>A0A238VCC0_9FLAO</name>
<reference evidence="4 5" key="1">
    <citation type="submission" date="2017-06" db="EMBL/GenBank/DDBJ databases">
        <authorList>
            <person name="Kim H.J."/>
            <person name="Triplett B.A."/>
        </authorList>
    </citation>
    <scope>NUCLEOTIDE SEQUENCE [LARGE SCALE GENOMIC DNA]</scope>
    <source>
        <strain evidence="4 5">DSM 29150</strain>
    </source>
</reference>
<dbReference type="Gene3D" id="3.80.10.10">
    <property type="entry name" value="Ribonuclease Inhibitor"/>
    <property type="match status" value="1"/>
</dbReference>
<evidence type="ECO:0000313" key="4">
    <source>
        <dbReference type="EMBL" id="SNR32042.1"/>
    </source>
</evidence>
<feature type="chain" id="PRO_5012376056" evidence="2">
    <location>
        <begin position="19"/>
        <end position="332"/>
    </location>
</feature>
<dbReference type="Proteomes" id="UP000198384">
    <property type="component" value="Unassembled WGS sequence"/>
</dbReference>
<dbReference type="PANTHER" id="PTHR45661">
    <property type="entry name" value="SURFACE ANTIGEN"/>
    <property type="match status" value="1"/>
</dbReference>
<dbReference type="InterPro" id="IPR053139">
    <property type="entry name" value="Surface_bspA-like"/>
</dbReference>
<protein>
    <submittedName>
        <fullName evidence="4">Por secretion system C-terminal sorting domain-containing protein</fullName>
    </submittedName>
</protein>
<organism evidence="4 5">
    <name type="scientific">Lutibacter agarilyticus</name>
    <dbReference type="NCBI Taxonomy" id="1109740"/>
    <lineage>
        <taxon>Bacteria</taxon>
        <taxon>Pseudomonadati</taxon>
        <taxon>Bacteroidota</taxon>
        <taxon>Flavobacteriia</taxon>
        <taxon>Flavobacteriales</taxon>
        <taxon>Flavobacteriaceae</taxon>
        <taxon>Lutibacter</taxon>
    </lineage>
</organism>
<feature type="domain" description="Secretion system C-terminal sorting" evidence="3">
    <location>
        <begin position="263"/>
        <end position="330"/>
    </location>
</feature>
<keyword evidence="5" id="KW-1185">Reference proteome</keyword>
<dbReference type="InterPro" id="IPR026906">
    <property type="entry name" value="LRR_5"/>
</dbReference>